<evidence type="ECO:0000313" key="2">
    <source>
        <dbReference type="EMBL" id="QDH19845.1"/>
    </source>
</evidence>
<evidence type="ECO:0000313" key="3">
    <source>
        <dbReference type="Proteomes" id="UP000316968"/>
    </source>
</evidence>
<dbReference type="KEGG" id="saca:FFV09_02560"/>
<accession>A0A4Y6UV13</accession>
<dbReference type="SUPFAM" id="SSF51658">
    <property type="entry name" value="Xylose isomerase-like"/>
    <property type="match status" value="1"/>
</dbReference>
<dbReference type="Proteomes" id="UP000316968">
    <property type="component" value="Chromosome"/>
</dbReference>
<dbReference type="Pfam" id="PF01261">
    <property type="entry name" value="AP_endonuc_2"/>
    <property type="match status" value="1"/>
</dbReference>
<evidence type="ECO:0000259" key="1">
    <source>
        <dbReference type="Pfam" id="PF01261"/>
    </source>
</evidence>
<dbReference type="InterPro" id="IPR036237">
    <property type="entry name" value="Xyl_isomerase-like_sf"/>
</dbReference>
<organism evidence="2 3">
    <name type="scientific">Saccharibacillus brassicae</name>
    <dbReference type="NCBI Taxonomy" id="2583377"/>
    <lineage>
        <taxon>Bacteria</taxon>
        <taxon>Bacillati</taxon>
        <taxon>Bacillota</taxon>
        <taxon>Bacilli</taxon>
        <taxon>Bacillales</taxon>
        <taxon>Paenibacillaceae</taxon>
        <taxon>Saccharibacillus</taxon>
    </lineage>
</organism>
<dbReference type="EMBL" id="CP041217">
    <property type="protein sequence ID" value="QDH19845.1"/>
    <property type="molecule type" value="Genomic_DNA"/>
</dbReference>
<proteinExistence type="predicted"/>
<dbReference type="InterPro" id="IPR050312">
    <property type="entry name" value="IolE/XylAMocC-like"/>
</dbReference>
<dbReference type="InterPro" id="IPR013022">
    <property type="entry name" value="Xyl_isomerase-like_TIM-brl"/>
</dbReference>
<gene>
    <name evidence="2" type="ORF">FFV09_02560</name>
</gene>
<feature type="domain" description="Xylose isomerase-like TIM barrel" evidence="1">
    <location>
        <begin position="41"/>
        <end position="270"/>
    </location>
</feature>
<keyword evidence="3" id="KW-1185">Reference proteome</keyword>
<dbReference type="PANTHER" id="PTHR12110:SF21">
    <property type="entry name" value="XYLOSE ISOMERASE-LIKE TIM BARREL DOMAIN-CONTAINING PROTEIN"/>
    <property type="match status" value="1"/>
</dbReference>
<protein>
    <submittedName>
        <fullName evidence="2">TIM barrel protein</fullName>
    </submittedName>
</protein>
<dbReference type="Gene3D" id="3.20.20.150">
    <property type="entry name" value="Divalent-metal-dependent TIM barrel enzymes"/>
    <property type="match status" value="1"/>
</dbReference>
<reference evidence="2 3" key="1">
    <citation type="submission" date="2019-06" db="EMBL/GenBank/DDBJ databases">
        <title>Saccharibacillus brassicae sp. nov., an endophytic bacterium isolated from Chinese cabbage seeds (Brassica pekinensis).</title>
        <authorList>
            <person name="Jiang L."/>
            <person name="Lee J."/>
            <person name="Kim S.W."/>
        </authorList>
    </citation>
    <scope>NUCLEOTIDE SEQUENCE [LARGE SCALE GENOMIC DNA]</scope>
    <source>
        <strain evidence="3">KCTC 43072 / ATSA2</strain>
    </source>
</reference>
<dbReference type="RefSeq" id="WP_141446232.1">
    <property type="nucleotide sequence ID" value="NZ_CP041217.1"/>
</dbReference>
<dbReference type="AlphaFoldDB" id="A0A4Y6UV13"/>
<sequence length="334" mass="37031">MNDHGASRGDTKGSPFGDKGQYSFSTCWNIRRQPGGRAMIEEIAALGFRRVELNYNVTREMLEEIEPMIERGEIGVSSVHNTFPHTPDPDYGTDSVLLGFDDEARRLKAVSLLVESAEYAHRYGGEAVVVHPGEVPIDPADVKRLEKLYHEAGRESQAYRAAWAVFLERRESAAGGYLQRIVASLDEACNLAASKGLNVRFGIETRSRPNQMPTLAEAKTVIEALRGAPVGIWYDTGHAIMMDRLGLYDSVGEMDGLMDHIVGVHIHETIGLSDHWCPYVHSGDPHFYDAYLPMIERAAVKVYELKAACLPEEIEAGHRLLTDKLAKRAAQAGR</sequence>
<dbReference type="OrthoDB" id="186629at2"/>
<dbReference type="PANTHER" id="PTHR12110">
    <property type="entry name" value="HYDROXYPYRUVATE ISOMERASE"/>
    <property type="match status" value="1"/>
</dbReference>
<name>A0A4Y6UV13_SACBS</name>